<keyword evidence="1" id="KW-0805">Transcription regulation</keyword>
<organism evidence="6 7">
    <name type="scientific">Paenibacillus baimaensis</name>
    <dbReference type="NCBI Taxonomy" id="2982185"/>
    <lineage>
        <taxon>Bacteria</taxon>
        <taxon>Bacillati</taxon>
        <taxon>Bacillota</taxon>
        <taxon>Bacilli</taxon>
        <taxon>Bacillales</taxon>
        <taxon>Paenibacillaceae</taxon>
        <taxon>Paenibacillus</taxon>
    </lineage>
</organism>
<evidence type="ECO:0000256" key="4">
    <source>
        <dbReference type="SAM" id="Phobius"/>
    </source>
</evidence>
<dbReference type="InterPro" id="IPR018060">
    <property type="entry name" value="HTH_AraC"/>
</dbReference>
<dbReference type="PROSITE" id="PS00041">
    <property type="entry name" value="HTH_ARAC_FAMILY_1"/>
    <property type="match status" value="1"/>
</dbReference>
<keyword evidence="4" id="KW-0472">Membrane</keyword>
<dbReference type="Gene3D" id="1.10.10.60">
    <property type="entry name" value="Homeodomain-like"/>
    <property type="match status" value="2"/>
</dbReference>
<evidence type="ECO:0000259" key="5">
    <source>
        <dbReference type="PROSITE" id="PS01124"/>
    </source>
</evidence>
<sequence length="772" mass="88958">MKTLNSKGSVPLNRLFLRILLFFLSFLIPIVLIGAIYYVTTTNRLQEEFTQKFETNLQSSVHTIDIYLNTAQSSSGPSFFYEVRAILKPYVEYRDDERLELTKVTQTLARISNNLSELIDNIFVYTDDEKVFKQDGLEDYRQFFENYKFSGYDQNLWRDKLENGRPLEILEPTEVRVNRTVSKPVIPFLFTSLVNGHKAVMVYTIPIDIIDKTLRNHTLVDSTQFIVIDNNHNKVIWSSANQLTESSVISQIQAFFKSGSLQHGELKINQEAFIVTQVTSETYGWSYYSVTPVAEFRNQTSYYLFSLLTTCFVLVVVGILFSFIFTFNLYNPIKRIRDILDHPEESDGRADRTGRHTAFDFIGTRIHRLIEHNHQFKHELETVSVGYLEQSLLNLIHGRTAVNKQEVGTMLSKYSSFHKPSYVCCIIRFDFKEAFYQDIQDVERLHIVSKMKKIIWGLLLPYANIYLLEEHDHLYIGIVNVEDAEDTEQLRKGLQTMVDTFHYDSRYCFIYIGLGDMHEGIEGITRSYADALKALESADGKMDFQIIDATAVSHGSMHYSYSFMDENGIINCLKAGDMSNLRLKVDSIIGKNKEKGVPRHLISALVSEIYNTGCRFLAERGINPSELMEPGKLVSLTNHEEQLNVVLAFFELIMDRFSSQEQDGFSEISSLIIEYIEGNYHHDLGLEKISGEMGVSSKYISHVFKEKTGENLIGYISKYRIAKAKEMLVETDLNVSEISNRVGIFSRTTFIRLFKKYEGTTPLLYRNLSRNK</sequence>
<dbReference type="SMART" id="SM00342">
    <property type="entry name" value="HTH_ARAC"/>
    <property type="match status" value="1"/>
</dbReference>
<evidence type="ECO:0000313" key="6">
    <source>
        <dbReference type="EMBL" id="MCU6796408.1"/>
    </source>
</evidence>
<dbReference type="Pfam" id="PF17853">
    <property type="entry name" value="GGDEF_2"/>
    <property type="match status" value="1"/>
</dbReference>
<dbReference type="RefSeq" id="WP_262687227.1">
    <property type="nucleotide sequence ID" value="NZ_JAOQIO010000103.1"/>
</dbReference>
<evidence type="ECO:0000256" key="1">
    <source>
        <dbReference type="ARBA" id="ARBA00023015"/>
    </source>
</evidence>
<dbReference type="PROSITE" id="PS01124">
    <property type="entry name" value="HTH_ARAC_FAMILY_2"/>
    <property type="match status" value="1"/>
</dbReference>
<dbReference type="Proteomes" id="UP001652445">
    <property type="component" value="Unassembled WGS sequence"/>
</dbReference>
<protein>
    <submittedName>
        <fullName evidence="6">Helix-turn-helix domain-containing protein</fullName>
    </submittedName>
</protein>
<evidence type="ECO:0000256" key="2">
    <source>
        <dbReference type="ARBA" id="ARBA00023125"/>
    </source>
</evidence>
<proteinExistence type="predicted"/>
<evidence type="ECO:0000256" key="3">
    <source>
        <dbReference type="ARBA" id="ARBA00023163"/>
    </source>
</evidence>
<dbReference type="Pfam" id="PF12833">
    <property type="entry name" value="HTH_18"/>
    <property type="match status" value="1"/>
</dbReference>
<comment type="caution">
    <text evidence="6">The sequence shown here is derived from an EMBL/GenBank/DDBJ whole genome shotgun (WGS) entry which is preliminary data.</text>
</comment>
<dbReference type="InterPro" id="IPR009057">
    <property type="entry name" value="Homeodomain-like_sf"/>
</dbReference>
<keyword evidence="3" id="KW-0804">Transcription</keyword>
<dbReference type="InterPro" id="IPR018062">
    <property type="entry name" value="HTH_AraC-typ_CS"/>
</dbReference>
<evidence type="ECO:0000313" key="7">
    <source>
        <dbReference type="Proteomes" id="UP001652445"/>
    </source>
</evidence>
<name>A0ABT2UP21_9BACL</name>
<feature type="domain" description="HTH araC/xylS-type" evidence="5">
    <location>
        <begin position="670"/>
        <end position="768"/>
    </location>
</feature>
<dbReference type="SUPFAM" id="SSF46689">
    <property type="entry name" value="Homeodomain-like"/>
    <property type="match status" value="1"/>
</dbReference>
<keyword evidence="7" id="KW-1185">Reference proteome</keyword>
<dbReference type="PANTHER" id="PTHR43280:SF2">
    <property type="entry name" value="HTH-TYPE TRANSCRIPTIONAL REGULATOR EXSA"/>
    <property type="match status" value="1"/>
</dbReference>
<gene>
    <name evidence="6" type="ORF">OB236_30220</name>
</gene>
<dbReference type="EMBL" id="JAOQIO010000103">
    <property type="protein sequence ID" value="MCU6796408.1"/>
    <property type="molecule type" value="Genomic_DNA"/>
</dbReference>
<accession>A0ABT2UP21</accession>
<dbReference type="PANTHER" id="PTHR43280">
    <property type="entry name" value="ARAC-FAMILY TRANSCRIPTIONAL REGULATOR"/>
    <property type="match status" value="1"/>
</dbReference>
<feature type="transmembrane region" description="Helical" evidence="4">
    <location>
        <begin position="15"/>
        <end position="39"/>
    </location>
</feature>
<feature type="transmembrane region" description="Helical" evidence="4">
    <location>
        <begin position="302"/>
        <end position="330"/>
    </location>
</feature>
<reference evidence="6 7" key="1">
    <citation type="submission" date="2022-09" db="EMBL/GenBank/DDBJ databases">
        <authorList>
            <person name="Han X.L."/>
            <person name="Wang Q."/>
            <person name="Lu T."/>
        </authorList>
    </citation>
    <scope>NUCLEOTIDE SEQUENCE [LARGE SCALE GENOMIC DNA]</scope>
    <source>
        <strain evidence="6 7">WQ 127069</strain>
    </source>
</reference>
<keyword evidence="4" id="KW-0812">Transmembrane</keyword>
<keyword evidence="2" id="KW-0238">DNA-binding</keyword>
<keyword evidence="4" id="KW-1133">Transmembrane helix</keyword>
<dbReference type="InterPro" id="IPR041522">
    <property type="entry name" value="CdaR_GGDEF"/>
</dbReference>